<evidence type="ECO:0000313" key="3">
    <source>
        <dbReference type="Proteomes" id="UP001642484"/>
    </source>
</evidence>
<proteinExistence type="predicted"/>
<reference evidence="2 3" key="1">
    <citation type="submission" date="2024-02" db="EMBL/GenBank/DDBJ databases">
        <authorList>
            <person name="Chen Y."/>
            <person name="Shah S."/>
            <person name="Dougan E. K."/>
            <person name="Thang M."/>
            <person name="Chan C."/>
        </authorList>
    </citation>
    <scope>NUCLEOTIDE SEQUENCE [LARGE SCALE GENOMIC DNA]</scope>
</reference>
<name>A0ABP0KV55_9DINO</name>
<accession>A0ABP0KV55</accession>
<protein>
    <submittedName>
        <fullName evidence="2">Uncharacterized protein</fullName>
    </submittedName>
</protein>
<evidence type="ECO:0000313" key="2">
    <source>
        <dbReference type="EMBL" id="CAK9030763.1"/>
    </source>
</evidence>
<dbReference type="Proteomes" id="UP001642484">
    <property type="component" value="Unassembled WGS sequence"/>
</dbReference>
<feature type="region of interest" description="Disordered" evidence="1">
    <location>
        <begin position="1"/>
        <end position="20"/>
    </location>
</feature>
<sequence length="283" mass="31465">MASKWRLNKTEEKQLRQEGDEIIKSQKLAEGISEEDAEKAKNDLITERTHELKKMKADNAAAKKAQTPQSKAKAKAKPISASVHPTPPTDSVNHDYYDRSLAALQTIQNHKVFARVEEESPLDITGKKMSGVQAVFNNDEAKLALSGGKAYRAACNMFWPDIVTSSSPGVELLGTVPVGVRSPNGQWQPNSNSEEDRRNFIFNPANEDKVGFNESSCPMFLKEKGKLWAWIFGSAEKYPEPLPWAPSSGAVTFVNIYKADKRQSKVTKDKFDKGARKKGKHCN</sequence>
<organism evidence="2 3">
    <name type="scientific">Durusdinium trenchii</name>
    <dbReference type="NCBI Taxonomy" id="1381693"/>
    <lineage>
        <taxon>Eukaryota</taxon>
        <taxon>Sar</taxon>
        <taxon>Alveolata</taxon>
        <taxon>Dinophyceae</taxon>
        <taxon>Suessiales</taxon>
        <taxon>Symbiodiniaceae</taxon>
        <taxon>Durusdinium</taxon>
    </lineage>
</organism>
<evidence type="ECO:0000256" key="1">
    <source>
        <dbReference type="SAM" id="MobiDB-lite"/>
    </source>
</evidence>
<comment type="caution">
    <text evidence="2">The sequence shown here is derived from an EMBL/GenBank/DDBJ whole genome shotgun (WGS) entry which is preliminary data.</text>
</comment>
<feature type="region of interest" description="Disordered" evidence="1">
    <location>
        <begin position="53"/>
        <end position="90"/>
    </location>
</feature>
<keyword evidence="3" id="KW-1185">Reference proteome</keyword>
<feature type="compositionally biased region" description="Basic and acidic residues" evidence="1">
    <location>
        <begin position="8"/>
        <end position="20"/>
    </location>
</feature>
<feature type="compositionally biased region" description="Low complexity" evidence="1">
    <location>
        <begin position="58"/>
        <end position="81"/>
    </location>
</feature>
<gene>
    <name evidence="2" type="ORF">CCMP2556_LOCUS18017</name>
</gene>
<dbReference type="EMBL" id="CAXAMN010010099">
    <property type="protein sequence ID" value="CAK9030763.1"/>
    <property type="molecule type" value="Genomic_DNA"/>
</dbReference>